<dbReference type="PROSITE" id="PS50850">
    <property type="entry name" value="MFS"/>
    <property type="match status" value="1"/>
</dbReference>
<protein>
    <recommendedName>
        <fullName evidence="9">Major facilitator superfamily (MFS) profile domain-containing protein</fullName>
    </recommendedName>
</protein>
<evidence type="ECO:0000256" key="3">
    <source>
        <dbReference type="ARBA" id="ARBA00022448"/>
    </source>
</evidence>
<dbReference type="InterPro" id="IPR036259">
    <property type="entry name" value="MFS_trans_sf"/>
</dbReference>
<comment type="subcellular location">
    <subcellularLocation>
        <location evidence="1">Membrane</location>
        <topology evidence="1">Multi-pass membrane protein</topology>
    </subcellularLocation>
</comment>
<evidence type="ECO:0000259" key="9">
    <source>
        <dbReference type="PROSITE" id="PS50850"/>
    </source>
</evidence>
<reference evidence="10" key="1">
    <citation type="submission" date="2020-02" db="EMBL/GenBank/DDBJ databases">
        <title>Identification and distribution of gene clusters putatively required for synthesis of sphingolipid metabolism inhibitors in phylogenetically diverse species of the filamentous fungus Fusarium.</title>
        <authorList>
            <person name="Kim H.-S."/>
            <person name="Busman M."/>
            <person name="Brown D.W."/>
            <person name="Divon H."/>
            <person name="Uhlig S."/>
            <person name="Proctor R.H."/>
        </authorList>
    </citation>
    <scope>NUCLEOTIDE SEQUENCE [LARGE SCALE GENOMIC DNA]</scope>
    <source>
        <strain evidence="10">NRRL 39464</strain>
    </source>
</reference>
<dbReference type="AlphaFoldDB" id="A0A8H5EEU2"/>
<feature type="transmembrane region" description="Helical" evidence="8">
    <location>
        <begin position="264"/>
        <end position="283"/>
    </location>
</feature>
<dbReference type="PRINTS" id="PR00171">
    <property type="entry name" value="SUGRTRNSPORT"/>
</dbReference>
<feature type="region of interest" description="Disordered" evidence="7">
    <location>
        <begin position="15"/>
        <end position="42"/>
    </location>
</feature>
<evidence type="ECO:0000313" key="10">
    <source>
        <dbReference type="EMBL" id="KAF5258063.1"/>
    </source>
</evidence>
<feature type="domain" description="Major facilitator superfamily (MFS) profile" evidence="9">
    <location>
        <begin position="77"/>
        <end position="395"/>
    </location>
</feature>
<dbReference type="PANTHER" id="PTHR48022">
    <property type="entry name" value="PLASTIDIC GLUCOSE TRANSPORTER 4"/>
    <property type="match status" value="1"/>
</dbReference>
<evidence type="ECO:0000256" key="4">
    <source>
        <dbReference type="ARBA" id="ARBA00022692"/>
    </source>
</evidence>
<evidence type="ECO:0000256" key="7">
    <source>
        <dbReference type="SAM" id="MobiDB-lite"/>
    </source>
</evidence>
<dbReference type="Pfam" id="PF00083">
    <property type="entry name" value="Sugar_tr"/>
    <property type="match status" value="1"/>
</dbReference>
<dbReference type="InterPro" id="IPR020846">
    <property type="entry name" value="MFS_dom"/>
</dbReference>
<dbReference type="Proteomes" id="UP000558688">
    <property type="component" value="Unassembled WGS sequence"/>
</dbReference>
<sequence length="395" mass="43740">MISEKYEEACVAAEEEVRRNRNWASPNGEADPEKPFTSSLPPPLLQTVWSQLSGLRDIPEWKFRGSKLQGVTLNRAINFIASCGFLMFGHDKGVFSALLTLDDFQRALTLMTPRSADNPICWLDYPTNKNPDPSLCTGDTNTQAAGVAIYQVGCFLGAVLIQLYGEVWGHKSSTFWGCVAMWIGTVMQAAADSYGLFVGGRVLVEIGNGMATFTIPTRQSDCAPPEKRELLVLVSGCLIADGTTLAYWVDYSFYFLDGPIRWRFPVAFQCFFTLVAMVGLLCLPDSPRLLAMRNRADEAQSVIARPLGESDKRSKKVQLEIQAINEALQAQNSQGKFRYCELLTHGPSQNFRRTFTGVPAQCFNQVCGINLVTYYATFLVENSLGFGARKARLVS</sequence>
<dbReference type="EMBL" id="JAAFOW010002118">
    <property type="protein sequence ID" value="KAF5258063.1"/>
    <property type="molecule type" value="Genomic_DNA"/>
</dbReference>
<evidence type="ECO:0000256" key="6">
    <source>
        <dbReference type="ARBA" id="ARBA00023136"/>
    </source>
</evidence>
<dbReference type="InterPro" id="IPR003663">
    <property type="entry name" value="Sugar/inositol_transpt"/>
</dbReference>
<comment type="similarity">
    <text evidence="2">Belongs to the major facilitator superfamily. Sugar transporter (TC 2.A.1.1) family.</text>
</comment>
<evidence type="ECO:0000256" key="5">
    <source>
        <dbReference type="ARBA" id="ARBA00022989"/>
    </source>
</evidence>
<evidence type="ECO:0000256" key="8">
    <source>
        <dbReference type="SAM" id="Phobius"/>
    </source>
</evidence>
<organism evidence="10 11">
    <name type="scientific">Fusarium oxysporum</name>
    <name type="common">Fusarium vascular wilt</name>
    <dbReference type="NCBI Taxonomy" id="5507"/>
    <lineage>
        <taxon>Eukaryota</taxon>
        <taxon>Fungi</taxon>
        <taxon>Dikarya</taxon>
        <taxon>Ascomycota</taxon>
        <taxon>Pezizomycotina</taxon>
        <taxon>Sordariomycetes</taxon>
        <taxon>Hypocreomycetidae</taxon>
        <taxon>Hypocreales</taxon>
        <taxon>Nectriaceae</taxon>
        <taxon>Fusarium</taxon>
        <taxon>Fusarium oxysporum species complex</taxon>
    </lineage>
</organism>
<dbReference type="Gene3D" id="1.20.1250.20">
    <property type="entry name" value="MFS general substrate transporter like domains"/>
    <property type="match status" value="1"/>
</dbReference>
<dbReference type="GO" id="GO:0016020">
    <property type="term" value="C:membrane"/>
    <property type="evidence" value="ECO:0007669"/>
    <property type="project" value="UniProtKB-SubCell"/>
</dbReference>
<dbReference type="InterPro" id="IPR050360">
    <property type="entry name" value="MFS_Sugar_Transporters"/>
</dbReference>
<keyword evidence="3" id="KW-0813">Transport</keyword>
<keyword evidence="5 8" id="KW-1133">Transmembrane helix</keyword>
<evidence type="ECO:0000256" key="2">
    <source>
        <dbReference type="ARBA" id="ARBA00010992"/>
    </source>
</evidence>
<comment type="caution">
    <text evidence="10">The sequence shown here is derived from an EMBL/GenBank/DDBJ whole genome shotgun (WGS) entry which is preliminary data.</text>
</comment>
<evidence type="ECO:0000256" key="1">
    <source>
        <dbReference type="ARBA" id="ARBA00004141"/>
    </source>
</evidence>
<dbReference type="InterPro" id="IPR005828">
    <property type="entry name" value="MFS_sugar_transport-like"/>
</dbReference>
<dbReference type="SUPFAM" id="SSF103473">
    <property type="entry name" value="MFS general substrate transporter"/>
    <property type="match status" value="1"/>
</dbReference>
<feature type="transmembrane region" description="Helical" evidence="8">
    <location>
        <begin position="230"/>
        <end position="249"/>
    </location>
</feature>
<keyword evidence="4 8" id="KW-0812">Transmembrane</keyword>
<proteinExistence type="inferred from homology"/>
<accession>A0A8H5EEU2</accession>
<dbReference type="PANTHER" id="PTHR48022:SF68">
    <property type="entry name" value="MAJOR FACILITATOR SUPERFAMILY (MFS) PROFILE DOMAIN-CONTAINING PROTEIN-RELATED"/>
    <property type="match status" value="1"/>
</dbReference>
<dbReference type="GO" id="GO:0005351">
    <property type="term" value="F:carbohydrate:proton symporter activity"/>
    <property type="evidence" value="ECO:0007669"/>
    <property type="project" value="TreeGrafter"/>
</dbReference>
<keyword evidence="6 8" id="KW-0472">Membrane</keyword>
<evidence type="ECO:0000313" key="11">
    <source>
        <dbReference type="Proteomes" id="UP000558688"/>
    </source>
</evidence>
<gene>
    <name evidence="10" type="ORF">FOXYS1_11384</name>
</gene>
<name>A0A8H5EEU2_FUSOX</name>